<reference evidence="2" key="1">
    <citation type="journal article" date="2017" name="Genome Biol.">
        <title>Comparative genomics reveals high biological diversity and specific adaptations in the industrially and medically important fungal genus Aspergillus.</title>
        <authorList>
            <person name="de Vries R.P."/>
            <person name="Riley R."/>
            <person name="Wiebenga A."/>
            <person name="Aguilar-Osorio G."/>
            <person name="Amillis S."/>
            <person name="Uchima C.A."/>
            <person name="Anderluh G."/>
            <person name="Asadollahi M."/>
            <person name="Askin M."/>
            <person name="Barry K."/>
            <person name="Battaglia E."/>
            <person name="Bayram O."/>
            <person name="Benocci T."/>
            <person name="Braus-Stromeyer S.A."/>
            <person name="Caldana C."/>
            <person name="Canovas D."/>
            <person name="Cerqueira G.C."/>
            <person name="Chen F."/>
            <person name="Chen W."/>
            <person name="Choi C."/>
            <person name="Clum A."/>
            <person name="Dos Santos R.A."/>
            <person name="Damasio A.R."/>
            <person name="Diallinas G."/>
            <person name="Emri T."/>
            <person name="Fekete E."/>
            <person name="Flipphi M."/>
            <person name="Freyberg S."/>
            <person name="Gallo A."/>
            <person name="Gournas C."/>
            <person name="Habgood R."/>
            <person name="Hainaut M."/>
            <person name="Harispe M.L."/>
            <person name="Henrissat B."/>
            <person name="Hilden K.S."/>
            <person name="Hope R."/>
            <person name="Hossain A."/>
            <person name="Karabika E."/>
            <person name="Karaffa L."/>
            <person name="Karanyi Z."/>
            <person name="Krasevec N."/>
            <person name="Kuo A."/>
            <person name="Kusch H."/>
            <person name="LaButti K."/>
            <person name="Lagendijk E.L."/>
            <person name="Lapidus A."/>
            <person name="Levasseur A."/>
            <person name="Lindquist E."/>
            <person name="Lipzen A."/>
            <person name="Logrieco A.F."/>
            <person name="MacCabe A."/>
            <person name="Maekelae M.R."/>
            <person name="Malavazi I."/>
            <person name="Melin P."/>
            <person name="Meyer V."/>
            <person name="Mielnichuk N."/>
            <person name="Miskei M."/>
            <person name="Molnar A.P."/>
            <person name="Mule G."/>
            <person name="Ngan C.Y."/>
            <person name="Orejas M."/>
            <person name="Orosz E."/>
            <person name="Ouedraogo J.P."/>
            <person name="Overkamp K.M."/>
            <person name="Park H.-S."/>
            <person name="Perrone G."/>
            <person name="Piumi F."/>
            <person name="Punt P.J."/>
            <person name="Ram A.F."/>
            <person name="Ramon A."/>
            <person name="Rauscher S."/>
            <person name="Record E."/>
            <person name="Riano-Pachon D.M."/>
            <person name="Robert V."/>
            <person name="Roehrig J."/>
            <person name="Ruller R."/>
            <person name="Salamov A."/>
            <person name="Salih N.S."/>
            <person name="Samson R.A."/>
            <person name="Sandor E."/>
            <person name="Sanguinetti M."/>
            <person name="Schuetze T."/>
            <person name="Sepcic K."/>
            <person name="Shelest E."/>
            <person name="Sherlock G."/>
            <person name="Sophianopoulou V."/>
            <person name="Squina F.M."/>
            <person name="Sun H."/>
            <person name="Susca A."/>
            <person name="Todd R.B."/>
            <person name="Tsang A."/>
            <person name="Unkles S.E."/>
            <person name="van de Wiele N."/>
            <person name="van Rossen-Uffink D."/>
            <person name="Oliveira J.V."/>
            <person name="Vesth T.C."/>
            <person name="Visser J."/>
            <person name="Yu J.-H."/>
            <person name="Zhou M."/>
            <person name="Andersen M.R."/>
            <person name="Archer D.B."/>
            <person name="Baker S.E."/>
            <person name="Benoit I."/>
            <person name="Brakhage A.A."/>
            <person name="Braus G.H."/>
            <person name="Fischer R."/>
            <person name="Frisvad J.C."/>
            <person name="Goldman G.H."/>
            <person name="Houbraken J."/>
            <person name="Oakley B."/>
            <person name="Pocsi I."/>
            <person name="Scazzocchio C."/>
            <person name="Seiboth B."/>
            <person name="vanKuyk P.A."/>
            <person name="Wortman J."/>
            <person name="Dyer P.S."/>
            <person name="Grigoriev I.V."/>
        </authorList>
    </citation>
    <scope>NUCLEOTIDE SEQUENCE [LARGE SCALE GENOMIC DNA]</scope>
    <source>
        <strain evidence="2">ITEM 5010</strain>
    </source>
</reference>
<dbReference type="OrthoDB" id="3549294at2759"/>
<evidence type="ECO:0000313" key="2">
    <source>
        <dbReference type="Proteomes" id="UP000188318"/>
    </source>
</evidence>
<name>A0A1R3RW94_ASPC5</name>
<dbReference type="OMA" id="KICFHIQ"/>
<gene>
    <name evidence="1" type="ORF">ASPCADRAFT_512919</name>
</gene>
<protein>
    <submittedName>
        <fullName evidence="1">Uncharacterized protein</fullName>
    </submittedName>
</protein>
<accession>A0A1R3RW94</accession>
<dbReference type="EMBL" id="KV907495">
    <property type="protein sequence ID" value="OOF98722.1"/>
    <property type="molecule type" value="Genomic_DNA"/>
</dbReference>
<organism evidence="1 2">
    <name type="scientific">Aspergillus carbonarius (strain ITEM 5010)</name>
    <dbReference type="NCBI Taxonomy" id="602072"/>
    <lineage>
        <taxon>Eukaryota</taxon>
        <taxon>Fungi</taxon>
        <taxon>Dikarya</taxon>
        <taxon>Ascomycota</taxon>
        <taxon>Pezizomycotina</taxon>
        <taxon>Eurotiomycetes</taxon>
        <taxon>Eurotiomycetidae</taxon>
        <taxon>Eurotiales</taxon>
        <taxon>Aspergillaceae</taxon>
        <taxon>Aspergillus</taxon>
        <taxon>Aspergillus subgen. Circumdati</taxon>
    </lineage>
</organism>
<keyword evidence="2" id="KW-1185">Reference proteome</keyword>
<dbReference type="VEuPathDB" id="FungiDB:ASPCADRAFT_512919"/>
<dbReference type="AlphaFoldDB" id="A0A1R3RW94"/>
<dbReference type="Proteomes" id="UP000188318">
    <property type="component" value="Unassembled WGS sequence"/>
</dbReference>
<evidence type="ECO:0000313" key="1">
    <source>
        <dbReference type="EMBL" id="OOF98722.1"/>
    </source>
</evidence>
<sequence>MENATPSVEERRTVYEKGFRMWQSLYMRAINGSGFPQTCFQVQPALQNQPYFPDDLHLKLTYSHLSVSGTSTWKGSSEHCNIPPVERHLEIPVSIDCPTPLSVSTDLDQSHQEWFNTDENHLPILIFAWSYIFSARWAELMPEAVLAYTDSKACNSDKHREQGPALVDVGVVSDNAARWWAAILAPGDGWQAYIAIGKDKFRSPWSITLPASSTFGLFCHNNHFMLSDTAISAATAFRFLSDYCALHDIVDQGYAALSAVLFLPLLHHCRKDIVLPRPKFSHEQKGKVGSSRCRMQLDLSCVQETHHLDRLLTLSCNTGGIRTLLSSVFYEPGIACNVVSPWLQSIFAVINSVDDNRILTHMLMTRVPRLAFLWLGGAIMDIYKEVLQYAPYGLILTDLHAAAWSGTVQSFMQEPIHSAENDCVLRSDECRILYLTQEEHHTRWPICQWAPFGATALKDTDIDVRLHANCTGHSLQYAGWKWMCRNGRVVHQLSEPSLAPTFPLAEPIMPNITVNYEALNHEEECASVNATRSMFGWLRFEGYPPDEKKIHESHFSPQPAGNLKFYVSSEKCQKCWRAALLVLPADVDSACG</sequence>
<proteinExistence type="predicted"/>
<dbReference type="STRING" id="602072.A0A1R3RW94"/>